<name>A0A5C2S4T9_9APHY</name>
<dbReference type="Pfam" id="PF20151">
    <property type="entry name" value="DUF6533"/>
    <property type="match status" value="1"/>
</dbReference>
<evidence type="ECO:0000313" key="3">
    <source>
        <dbReference type="EMBL" id="RPD58622.1"/>
    </source>
</evidence>
<feature type="transmembrane region" description="Helical" evidence="1">
    <location>
        <begin position="7"/>
        <end position="31"/>
    </location>
</feature>
<evidence type="ECO:0000256" key="1">
    <source>
        <dbReference type="SAM" id="Phobius"/>
    </source>
</evidence>
<dbReference type="AlphaFoldDB" id="A0A5C2S4T9"/>
<dbReference type="EMBL" id="ML122274">
    <property type="protein sequence ID" value="RPD58622.1"/>
    <property type="molecule type" value="Genomic_DNA"/>
</dbReference>
<reference evidence="3" key="1">
    <citation type="journal article" date="2018" name="Genome Biol. Evol.">
        <title>Genomics and development of Lentinus tigrinus, a white-rot wood-decaying mushroom with dimorphic fruiting bodies.</title>
        <authorList>
            <person name="Wu B."/>
            <person name="Xu Z."/>
            <person name="Knudson A."/>
            <person name="Carlson A."/>
            <person name="Chen N."/>
            <person name="Kovaka S."/>
            <person name="LaButti K."/>
            <person name="Lipzen A."/>
            <person name="Pennachio C."/>
            <person name="Riley R."/>
            <person name="Schakwitz W."/>
            <person name="Umezawa K."/>
            <person name="Ohm R.A."/>
            <person name="Grigoriev I.V."/>
            <person name="Nagy L.G."/>
            <person name="Gibbons J."/>
            <person name="Hibbett D."/>
        </authorList>
    </citation>
    <scope>NUCLEOTIDE SEQUENCE [LARGE SCALE GENOMIC DNA]</scope>
    <source>
        <strain evidence="3">ALCF2SS1-6</strain>
    </source>
</reference>
<sequence>MASERDSLVLFLDSVVPLRLCTMAAAALVVYDCVLTLDIELSVFWGQRPKLSGALYFVNRYVEMMSFISAALLKLTQYSQICQNISVFGSVCALLPYLAWAVFSAFRVYALADHNIYLTTLVLVLNAMFLVPDVGLMQPRSIAEVLLTNGVLCFSVPLLLNALLIALTIAGYNGSGTVLTMGQCVAFIRDAITSILISRFLLDLGALSIRASKSFPNVYLYADFDFVNLPAPFYCSNPLPPGVVLKPRERRTSFLRHLDSKYSHTVLCVLVLWTTRATAVLGEGIVLLITLRRIRTGSFNARDPTRRRSIAEVLLTDGILCFSIPLVLNILAMSLTIAGSNNSNSALTAGQCVVHLRDSITSILISRFLLDLGALRIQANDACGRDDSLEGRFPSQLSYVAFASPECDDSGGAVETE</sequence>
<dbReference type="OrthoDB" id="2756746at2759"/>
<feature type="transmembrane region" description="Helical" evidence="1">
    <location>
        <begin position="85"/>
        <end position="110"/>
    </location>
</feature>
<keyword evidence="1" id="KW-1133">Transmembrane helix</keyword>
<keyword evidence="1" id="KW-0812">Transmembrane</keyword>
<keyword evidence="4" id="KW-1185">Reference proteome</keyword>
<proteinExistence type="predicted"/>
<evidence type="ECO:0000259" key="2">
    <source>
        <dbReference type="Pfam" id="PF20151"/>
    </source>
</evidence>
<keyword evidence="1" id="KW-0472">Membrane</keyword>
<feature type="transmembrane region" description="Helical" evidence="1">
    <location>
        <begin position="146"/>
        <end position="172"/>
    </location>
</feature>
<gene>
    <name evidence="3" type="ORF">L227DRAFT_612725</name>
</gene>
<dbReference type="InterPro" id="IPR045340">
    <property type="entry name" value="DUF6533"/>
</dbReference>
<feature type="domain" description="DUF6533" evidence="2">
    <location>
        <begin position="21"/>
        <end position="62"/>
    </location>
</feature>
<accession>A0A5C2S4T9</accession>
<dbReference type="Proteomes" id="UP000313359">
    <property type="component" value="Unassembled WGS sequence"/>
</dbReference>
<organism evidence="3 4">
    <name type="scientific">Lentinus tigrinus ALCF2SS1-6</name>
    <dbReference type="NCBI Taxonomy" id="1328759"/>
    <lineage>
        <taxon>Eukaryota</taxon>
        <taxon>Fungi</taxon>
        <taxon>Dikarya</taxon>
        <taxon>Basidiomycota</taxon>
        <taxon>Agaricomycotina</taxon>
        <taxon>Agaricomycetes</taxon>
        <taxon>Polyporales</taxon>
        <taxon>Polyporaceae</taxon>
        <taxon>Lentinus</taxon>
    </lineage>
</organism>
<feature type="transmembrane region" description="Helical" evidence="1">
    <location>
        <begin position="262"/>
        <end position="289"/>
    </location>
</feature>
<feature type="transmembrane region" description="Helical" evidence="1">
    <location>
        <begin position="116"/>
        <end position="134"/>
    </location>
</feature>
<feature type="transmembrane region" description="Helical" evidence="1">
    <location>
        <begin position="310"/>
        <end position="335"/>
    </location>
</feature>
<evidence type="ECO:0000313" key="4">
    <source>
        <dbReference type="Proteomes" id="UP000313359"/>
    </source>
</evidence>
<protein>
    <recommendedName>
        <fullName evidence="2">DUF6533 domain-containing protein</fullName>
    </recommendedName>
</protein>